<protein>
    <submittedName>
        <fullName evidence="11">Apolipoprotein N-acyltransferase</fullName>
    </submittedName>
</protein>
<dbReference type="InterPro" id="IPR045378">
    <property type="entry name" value="LNT_N"/>
</dbReference>
<dbReference type="Pfam" id="PF20154">
    <property type="entry name" value="LNT_N"/>
    <property type="match status" value="1"/>
</dbReference>
<dbReference type="RefSeq" id="WP_345063681.1">
    <property type="nucleotide sequence ID" value="NZ_BAABEX010000011.1"/>
</dbReference>
<keyword evidence="7 9" id="KW-0472">Membrane</keyword>
<evidence type="ECO:0000256" key="4">
    <source>
        <dbReference type="ARBA" id="ARBA00022679"/>
    </source>
</evidence>
<evidence type="ECO:0000256" key="8">
    <source>
        <dbReference type="ARBA" id="ARBA00023315"/>
    </source>
</evidence>
<organism evidence="11 12">
    <name type="scientific">Acidovorax lacteus</name>
    <dbReference type="NCBI Taxonomy" id="1924988"/>
    <lineage>
        <taxon>Bacteria</taxon>
        <taxon>Pseudomonadati</taxon>
        <taxon>Pseudomonadota</taxon>
        <taxon>Betaproteobacteria</taxon>
        <taxon>Burkholderiales</taxon>
        <taxon>Comamonadaceae</taxon>
        <taxon>Acidovorax</taxon>
    </lineage>
</organism>
<evidence type="ECO:0000256" key="6">
    <source>
        <dbReference type="ARBA" id="ARBA00022989"/>
    </source>
</evidence>
<evidence type="ECO:0000259" key="10">
    <source>
        <dbReference type="PROSITE" id="PS50263"/>
    </source>
</evidence>
<keyword evidence="3" id="KW-1003">Cell membrane</keyword>
<sequence>MQASDRRLPSLKPAPWALAALSGLLCSLSFARWEGVYLEPLAWVGLVPLLIALERNQRPWWCCAAYAIAFQWANLWALIDLLGPGVGLLLLNAAGAWLLPAAYVLLRRRYPMGMAIAIWVPASVVLEWAQAHWLATNAPWWLLGASQARLVPVIQMAHITGTAGLTAWVLAINGLLAAATRRHQWRPTVLSIALLVVAAPWIYGSWRLAWAETHAQGGHSAPSLRIAAIGTGVPTGDADRMALAMQASERAVREGADLLAWPEGVNVPGLPHTPASKEALLGEVRAWNTPLVLAGTRFRAFSEAHPPTDFERRIGAHYAAETGSAVLTPWPYDHPAAVATLFEPKRRLVPFQEFIPGAAALPALAAWLHPYAQHGRAHWFTPGTQFPRPMPIPFAGATAAPAEGGSVPLAVVLCFELLYAQDVALRVQQGAQAIVWQTNDEDAIGSHYGYQFAQFARLRAVETGRDVVRINTDGQHFHLDASGRMVASSRASQRPSYAVFQATLRQNATWASQHPWSFVAACTLAVFALLTAQWARARSASGRVM</sequence>
<dbReference type="Gene3D" id="3.60.110.10">
    <property type="entry name" value="Carbon-nitrogen hydrolase"/>
    <property type="match status" value="1"/>
</dbReference>
<keyword evidence="8" id="KW-0012">Acyltransferase</keyword>
<evidence type="ECO:0000313" key="12">
    <source>
        <dbReference type="Proteomes" id="UP001501788"/>
    </source>
</evidence>
<feature type="transmembrane region" description="Helical" evidence="9">
    <location>
        <begin position="36"/>
        <end position="53"/>
    </location>
</feature>
<feature type="transmembrane region" description="Helical" evidence="9">
    <location>
        <begin position="60"/>
        <end position="79"/>
    </location>
</feature>
<reference evidence="12" key="1">
    <citation type="journal article" date="2019" name="Int. J. Syst. Evol. Microbiol.">
        <title>The Global Catalogue of Microorganisms (GCM) 10K type strain sequencing project: providing services to taxonomists for standard genome sequencing and annotation.</title>
        <authorList>
            <consortium name="The Broad Institute Genomics Platform"/>
            <consortium name="The Broad Institute Genome Sequencing Center for Infectious Disease"/>
            <person name="Wu L."/>
            <person name="Ma J."/>
        </authorList>
    </citation>
    <scope>NUCLEOTIDE SEQUENCE [LARGE SCALE GENOMIC DNA]</scope>
    <source>
        <strain evidence="12">JCM 31890</strain>
    </source>
</reference>
<feature type="transmembrane region" description="Helical" evidence="9">
    <location>
        <begin position="188"/>
        <end position="206"/>
    </location>
</feature>
<keyword evidence="5 9" id="KW-0812">Transmembrane</keyword>
<evidence type="ECO:0000256" key="1">
    <source>
        <dbReference type="ARBA" id="ARBA00004651"/>
    </source>
</evidence>
<comment type="similarity">
    <text evidence="2">Belongs to the CN hydrolase family. Apolipoprotein N-acyltransferase subfamily.</text>
</comment>
<comment type="subcellular location">
    <subcellularLocation>
        <location evidence="1">Cell membrane</location>
        <topology evidence="1">Multi-pass membrane protein</topology>
    </subcellularLocation>
</comment>
<dbReference type="Proteomes" id="UP001501788">
    <property type="component" value="Unassembled WGS sequence"/>
</dbReference>
<evidence type="ECO:0000256" key="9">
    <source>
        <dbReference type="SAM" id="Phobius"/>
    </source>
</evidence>
<dbReference type="PROSITE" id="PS50263">
    <property type="entry name" value="CN_HYDROLASE"/>
    <property type="match status" value="1"/>
</dbReference>
<feature type="domain" description="CN hydrolase" evidence="10">
    <location>
        <begin position="224"/>
        <end position="506"/>
    </location>
</feature>
<dbReference type="InterPro" id="IPR003010">
    <property type="entry name" value="C-N_Hydrolase"/>
</dbReference>
<dbReference type="PANTHER" id="PTHR38686:SF1">
    <property type="entry name" value="APOLIPOPROTEIN N-ACYLTRANSFERASE"/>
    <property type="match status" value="1"/>
</dbReference>
<name>A0ABP8L7V8_9BURK</name>
<feature type="transmembrane region" description="Helical" evidence="9">
    <location>
        <begin position="153"/>
        <end position="176"/>
    </location>
</feature>
<feature type="transmembrane region" description="Helical" evidence="9">
    <location>
        <begin position="12"/>
        <end position="30"/>
    </location>
</feature>
<proteinExistence type="inferred from homology"/>
<feature type="transmembrane region" description="Helical" evidence="9">
    <location>
        <begin position="85"/>
        <end position="106"/>
    </location>
</feature>
<evidence type="ECO:0000256" key="5">
    <source>
        <dbReference type="ARBA" id="ARBA00022692"/>
    </source>
</evidence>
<comment type="caution">
    <text evidence="11">The sequence shown here is derived from an EMBL/GenBank/DDBJ whole genome shotgun (WGS) entry which is preliminary data.</text>
</comment>
<dbReference type="InterPro" id="IPR036526">
    <property type="entry name" value="C-N_Hydrolase_sf"/>
</dbReference>
<gene>
    <name evidence="11" type="primary">lnt_2</name>
    <name evidence="11" type="ORF">GCM10023090_18260</name>
</gene>
<feature type="transmembrane region" description="Helical" evidence="9">
    <location>
        <begin position="113"/>
        <end position="133"/>
    </location>
</feature>
<accession>A0ABP8L7V8</accession>
<dbReference type="EMBL" id="BAABEX010000011">
    <property type="protein sequence ID" value="GAA4424533.1"/>
    <property type="molecule type" value="Genomic_DNA"/>
</dbReference>
<keyword evidence="4" id="KW-0808">Transferase</keyword>
<keyword evidence="12" id="KW-1185">Reference proteome</keyword>
<dbReference type="SUPFAM" id="SSF56317">
    <property type="entry name" value="Carbon-nitrogen hydrolase"/>
    <property type="match status" value="1"/>
</dbReference>
<evidence type="ECO:0000313" key="11">
    <source>
        <dbReference type="EMBL" id="GAA4424533.1"/>
    </source>
</evidence>
<keyword evidence="6 9" id="KW-1133">Transmembrane helix</keyword>
<dbReference type="InterPro" id="IPR004563">
    <property type="entry name" value="Apolipo_AcylTrfase"/>
</dbReference>
<dbReference type="PANTHER" id="PTHR38686">
    <property type="entry name" value="APOLIPOPROTEIN N-ACYLTRANSFERASE"/>
    <property type="match status" value="1"/>
</dbReference>
<evidence type="ECO:0000256" key="2">
    <source>
        <dbReference type="ARBA" id="ARBA00010065"/>
    </source>
</evidence>
<evidence type="ECO:0000256" key="3">
    <source>
        <dbReference type="ARBA" id="ARBA00022475"/>
    </source>
</evidence>
<evidence type="ECO:0000256" key="7">
    <source>
        <dbReference type="ARBA" id="ARBA00023136"/>
    </source>
</evidence>